<dbReference type="GeneID" id="139037732"/>
<dbReference type="PROSITE" id="PS51019">
    <property type="entry name" value="REELIN"/>
    <property type="match status" value="1"/>
</dbReference>
<keyword evidence="2" id="KW-0812">Transmembrane</keyword>
<feature type="domain" description="Reelin" evidence="3">
    <location>
        <begin position="64"/>
        <end position="225"/>
    </location>
</feature>
<feature type="region of interest" description="Disordered" evidence="1">
    <location>
        <begin position="354"/>
        <end position="384"/>
    </location>
</feature>
<dbReference type="InterPro" id="IPR051237">
    <property type="entry name" value="Ferric-chelate_Red/DefProt"/>
</dbReference>
<accession>A0ABM4ISU3</accession>
<gene>
    <name evidence="5" type="primary">REELD1</name>
</gene>
<feature type="region of interest" description="Disordered" evidence="1">
    <location>
        <begin position="396"/>
        <end position="480"/>
    </location>
</feature>
<sequence length="577" mass="61637">MGHQRDFREKAVWDSVRSGTFRKTSPAFPNSTRIEAAVPRDAGEGRMGVPAALTGWACAALCLVPSSSAFSHGAGAVACADMRPKHIPARTQSPGTHHITVLTGSSFFSPGATVSVAVRSSRDFMGFLLQARRVSDHQIAGTFVFIPPHSKLITCFEEADTVTHADKSRKRNLAFEWRAPAQPVGNIRFFLSVVQSYFVYWVKIESSVVSQQTHSRAHSDSHMEPGSLMPASRQRLEDVEGTIPVSLGLHLAPSLPITLLQQRTDVSAVAVTGAAEEDSLDPVPTSVWVTGLLGAAETPQASSHTAAVVSGGHHPRRDGSPTLEPSLDVQGLERLVALGGFSAESFASSFSTCHRTQNDPSFDSLETCLPSDRDEQDQMKASNRTVTRPPLYTVHLSHPRLRSSGALTGHGARAAPPAPALHTSATSRPTTADGQSEASRPSASFLPRSKHKERRVEEGDGVAGVGDPGKTNPRPELGQEGARAPWGIQLGAAQLGVLVCLSAVLGMAVVVGLRYLHSQYCRRRTEVSFREPAGDAVATGEGGEIVRIRRIGDNSFVLVEGECNWIAPSVSSKKTVL</sequence>
<evidence type="ECO:0000313" key="4">
    <source>
        <dbReference type="Proteomes" id="UP001652640"/>
    </source>
</evidence>
<organism evidence="4 5">
    <name type="scientific">Odocoileus virginianus</name>
    <name type="common">White-tailed deer</name>
    <dbReference type="NCBI Taxonomy" id="9874"/>
    <lineage>
        <taxon>Eukaryota</taxon>
        <taxon>Metazoa</taxon>
        <taxon>Chordata</taxon>
        <taxon>Craniata</taxon>
        <taxon>Vertebrata</taxon>
        <taxon>Euteleostomi</taxon>
        <taxon>Mammalia</taxon>
        <taxon>Eutheria</taxon>
        <taxon>Laurasiatheria</taxon>
        <taxon>Artiodactyla</taxon>
        <taxon>Ruminantia</taxon>
        <taxon>Pecora</taxon>
        <taxon>Cervidae</taxon>
        <taxon>Odocoileinae</taxon>
        <taxon>Odocoileus</taxon>
    </lineage>
</organism>
<dbReference type="Pfam" id="PF02014">
    <property type="entry name" value="Reeler"/>
    <property type="match status" value="1"/>
</dbReference>
<evidence type="ECO:0000256" key="1">
    <source>
        <dbReference type="SAM" id="MobiDB-lite"/>
    </source>
</evidence>
<feature type="transmembrane region" description="Helical" evidence="2">
    <location>
        <begin position="495"/>
        <end position="516"/>
    </location>
</feature>
<reference evidence="5" key="2">
    <citation type="submission" date="2025-08" db="UniProtKB">
        <authorList>
            <consortium name="RefSeq"/>
        </authorList>
    </citation>
    <scope>IDENTIFICATION</scope>
    <source>
        <tissue evidence="5">Tongue muscle</tissue>
    </source>
</reference>
<keyword evidence="2" id="KW-0472">Membrane</keyword>
<evidence type="ECO:0000256" key="2">
    <source>
        <dbReference type="SAM" id="Phobius"/>
    </source>
</evidence>
<dbReference type="Proteomes" id="UP001652640">
    <property type="component" value="Chromosome 12"/>
</dbReference>
<proteinExistence type="predicted"/>
<dbReference type="CDD" id="cd08544">
    <property type="entry name" value="Reeler"/>
    <property type="match status" value="1"/>
</dbReference>
<dbReference type="InterPro" id="IPR002861">
    <property type="entry name" value="Reeler_dom"/>
</dbReference>
<evidence type="ECO:0000313" key="5">
    <source>
        <dbReference type="RefSeq" id="XP_070330890.1"/>
    </source>
</evidence>
<keyword evidence="4" id="KW-1185">Reference proteome</keyword>
<feature type="region of interest" description="Disordered" evidence="1">
    <location>
        <begin position="299"/>
        <end position="326"/>
    </location>
</feature>
<keyword evidence="2" id="KW-1133">Transmembrane helix</keyword>
<dbReference type="Gene3D" id="2.60.40.4060">
    <property type="entry name" value="Reeler domain"/>
    <property type="match status" value="1"/>
</dbReference>
<dbReference type="InterPro" id="IPR042307">
    <property type="entry name" value="Reeler_sf"/>
</dbReference>
<name>A0ABM4ISU3_ODOVR</name>
<evidence type="ECO:0000259" key="3">
    <source>
        <dbReference type="PROSITE" id="PS51019"/>
    </source>
</evidence>
<feature type="compositionally biased region" description="Polar residues" evidence="1">
    <location>
        <begin position="423"/>
        <end position="442"/>
    </location>
</feature>
<dbReference type="PANTHER" id="PTHR45828:SF51">
    <property type="entry name" value="REELIN DOMAIN-CONTAINING PROTEIN 1"/>
    <property type="match status" value="1"/>
</dbReference>
<dbReference type="PANTHER" id="PTHR45828">
    <property type="entry name" value="CYTOCHROME B561/FERRIC REDUCTASE TRANSMEMBRANE"/>
    <property type="match status" value="1"/>
</dbReference>
<protein>
    <submittedName>
        <fullName evidence="5">Reelin domain-containing protein 1</fullName>
    </submittedName>
</protein>
<reference evidence="4" key="1">
    <citation type="journal article" date="2022" name="J. Hered.">
        <title>A De Novo Chromosome-Level Genome Assembly of the White-Tailed Deer, Odocoileus Virginianus.</title>
        <authorList>
            <person name="London E.W."/>
            <person name="Roca A.L."/>
            <person name="Novakofski J.E."/>
            <person name="Mateus-Pinilla N.E."/>
        </authorList>
    </citation>
    <scope>NUCLEOTIDE SEQUENCE [LARGE SCALE GENOMIC DNA]</scope>
</reference>
<dbReference type="RefSeq" id="XP_070330890.1">
    <property type="nucleotide sequence ID" value="XM_070474789.1"/>
</dbReference>